<evidence type="ECO:0000313" key="2">
    <source>
        <dbReference type="EMBL" id="OJD09885.1"/>
    </source>
</evidence>
<dbReference type="AlphaFoldDB" id="A0A1J9Q3Y9"/>
<feature type="region of interest" description="Disordered" evidence="1">
    <location>
        <begin position="1"/>
        <end position="148"/>
    </location>
</feature>
<feature type="compositionally biased region" description="Polar residues" evidence="1">
    <location>
        <begin position="1"/>
        <end position="60"/>
    </location>
</feature>
<keyword evidence="3" id="KW-1185">Reference proteome</keyword>
<sequence>MSTSSRTDVARTSDSSPAATEQRAAISQITTTQSGYQEISRWSPNTSSLAPSTAGGSSAQALAGTSGPAGATVNSTTAVRGSNTIGNNTTTDSVEAERERARLALEYGGTSAPASERTAEQYTSAVTQDPQAAQQLSSSGRYAQGRRG</sequence>
<reference evidence="2 3" key="1">
    <citation type="submission" date="2015-07" db="EMBL/GenBank/DDBJ databases">
        <title>Emmonsia species relationships and genome sequence.</title>
        <authorList>
            <consortium name="The Broad Institute Genomics Platform"/>
            <person name="Cuomo C.A."/>
            <person name="Munoz J.F."/>
            <person name="Imamovic A."/>
            <person name="Priest M.E."/>
            <person name="Young S."/>
            <person name="Clay O.K."/>
            <person name="McEwen J.G."/>
        </authorList>
    </citation>
    <scope>NUCLEOTIDE SEQUENCE [LARGE SCALE GENOMIC DNA]</scope>
    <source>
        <strain evidence="2 3">UAMH 9510</strain>
    </source>
</reference>
<feature type="compositionally biased region" description="Polar residues" evidence="1">
    <location>
        <begin position="120"/>
        <end position="141"/>
    </location>
</feature>
<dbReference type="Proteomes" id="UP000182235">
    <property type="component" value="Unassembled WGS sequence"/>
</dbReference>
<gene>
    <name evidence="2" type="ORF">AJ78_08880</name>
</gene>
<dbReference type="OrthoDB" id="10453796at2759"/>
<feature type="compositionally biased region" description="Polar residues" evidence="1">
    <location>
        <begin position="72"/>
        <end position="93"/>
    </location>
</feature>
<dbReference type="EMBL" id="LGRN01001067">
    <property type="protein sequence ID" value="OJD09885.1"/>
    <property type="molecule type" value="Genomic_DNA"/>
</dbReference>
<evidence type="ECO:0000256" key="1">
    <source>
        <dbReference type="SAM" id="MobiDB-lite"/>
    </source>
</evidence>
<dbReference type="VEuPathDB" id="FungiDB:AJ78_08880"/>
<evidence type="ECO:0000313" key="3">
    <source>
        <dbReference type="Proteomes" id="UP000182235"/>
    </source>
</evidence>
<comment type="caution">
    <text evidence="2">The sequence shown here is derived from an EMBL/GenBank/DDBJ whole genome shotgun (WGS) entry which is preliminary data.</text>
</comment>
<protein>
    <submittedName>
        <fullName evidence="2">Uncharacterized protein</fullName>
    </submittedName>
</protein>
<proteinExistence type="predicted"/>
<name>A0A1J9Q3Y9_9EURO</name>
<organism evidence="2 3">
    <name type="scientific">Emergomyces pasteurianus Ep9510</name>
    <dbReference type="NCBI Taxonomy" id="1447872"/>
    <lineage>
        <taxon>Eukaryota</taxon>
        <taxon>Fungi</taxon>
        <taxon>Dikarya</taxon>
        <taxon>Ascomycota</taxon>
        <taxon>Pezizomycotina</taxon>
        <taxon>Eurotiomycetes</taxon>
        <taxon>Eurotiomycetidae</taxon>
        <taxon>Onygenales</taxon>
        <taxon>Ajellomycetaceae</taxon>
        <taxon>Emergomyces</taxon>
    </lineage>
</organism>
<accession>A0A1J9Q3Y9</accession>